<reference evidence="7" key="1">
    <citation type="journal article" date="2020" name="Stud. Mycol.">
        <title>101 Dothideomycetes genomes: a test case for predicting lifestyles and emergence of pathogens.</title>
        <authorList>
            <person name="Haridas S."/>
            <person name="Albert R."/>
            <person name="Binder M."/>
            <person name="Bloem J."/>
            <person name="Labutti K."/>
            <person name="Salamov A."/>
            <person name="Andreopoulos B."/>
            <person name="Baker S."/>
            <person name="Barry K."/>
            <person name="Bills G."/>
            <person name="Bluhm B."/>
            <person name="Cannon C."/>
            <person name="Castanera R."/>
            <person name="Culley D."/>
            <person name="Daum C."/>
            <person name="Ezra D."/>
            <person name="Gonzalez J."/>
            <person name="Henrissat B."/>
            <person name="Kuo A."/>
            <person name="Liang C."/>
            <person name="Lipzen A."/>
            <person name="Lutzoni F."/>
            <person name="Magnuson J."/>
            <person name="Mondo S."/>
            <person name="Nolan M."/>
            <person name="Ohm R."/>
            <person name="Pangilinan J."/>
            <person name="Park H.-J."/>
            <person name="Ramirez L."/>
            <person name="Alfaro M."/>
            <person name="Sun H."/>
            <person name="Tritt A."/>
            <person name="Yoshinaga Y."/>
            <person name="Zwiers L.-H."/>
            <person name="Turgeon B."/>
            <person name="Goodwin S."/>
            <person name="Spatafora J."/>
            <person name="Crous P."/>
            <person name="Grigoriev I."/>
        </authorList>
    </citation>
    <scope>NUCLEOTIDE SEQUENCE</scope>
    <source>
        <strain evidence="7">CBS 113818</strain>
    </source>
</reference>
<evidence type="ECO:0000256" key="2">
    <source>
        <dbReference type="ARBA" id="ARBA00004584"/>
    </source>
</evidence>
<keyword evidence="5" id="KW-0539">Nucleus</keyword>
<evidence type="ECO:0000313" key="7">
    <source>
        <dbReference type="EMBL" id="KAF2820039.1"/>
    </source>
</evidence>
<dbReference type="PANTHER" id="PTHR14582">
    <property type="entry name" value="INNER KINETOCHORE SUBUNIT MAL2"/>
    <property type="match status" value="1"/>
</dbReference>
<dbReference type="PANTHER" id="PTHR14582:SF1">
    <property type="entry name" value="CENTROMERE PROTEIN O"/>
    <property type="match status" value="1"/>
</dbReference>
<evidence type="ECO:0000256" key="1">
    <source>
        <dbReference type="ARBA" id="ARBA00004123"/>
    </source>
</evidence>
<name>A0A6A6ZH64_9PLEO</name>
<keyword evidence="6" id="KW-0137">Centromere</keyword>
<keyword evidence="4" id="KW-0158">Chromosome</keyword>
<dbReference type="AlphaFoldDB" id="A0A6A6ZH64"/>
<keyword evidence="8" id="KW-1185">Reference proteome</keyword>
<dbReference type="GO" id="GO:0005634">
    <property type="term" value="C:nucleus"/>
    <property type="evidence" value="ECO:0007669"/>
    <property type="project" value="UniProtKB-SubCell"/>
</dbReference>
<dbReference type="GO" id="GO:0031511">
    <property type="term" value="C:Mis6-Sim4 complex"/>
    <property type="evidence" value="ECO:0007669"/>
    <property type="project" value="TreeGrafter"/>
</dbReference>
<sequence length="298" mass="32620">MATIDNLDADIASLQARLATLHAHRTNLTSVLLSQPHLSTRLQAPASKPSSNTDPALLAITQQSTRNHSNIHRACAGVTAYKVRDPDPHAINDGAILGVSIDVALSGKFIETYHALLNWVESNNGSKTLRIHKHTIPPCIPLQALANKYLPTAGKNGDEEVQQDLVRFGRSLRKELVSWHLRVRAIDALRKEANLTAPKPEYTEPHKVLNAFTSDDEDEASSEAEEDDAPARILDIEANTAARQVMVTWSDRRTAMLSVSKDGRVEKAVCKMRDGARDAEMSRKALGPIGGLVKRLKA</sequence>
<dbReference type="InterPro" id="IPR018464">
    <property type="entry name" value="CENP-O"/>
</dbReference>
<dbReference type="Proteomes" id="UP000799424">
    <property type="component" value="Unassembled WGS sequence"/>
</dbReference>
<dbReference type="EMBL" id="MU006242">
    <property type="protein sequence ID" value="KAF2820039.1"/>
    <property type="molecule type" value="Genomic_DNA"/>
</dbReference>
<evidence type="ECO:0000256" key="5">
    <source>
        <dbReference type="ARBA" id="ARBA00023242"/>
    </source>
</evidence>
<organism evidence="7 8">
    <name type="scientific">Ophiobolus disseminans</name>
    <dbReference type="NCBI Taxonomy" id="1469910"/>
    <lineage>
        <taxon>Eukaryota</taxon>
        <taxon>Fungi</taxon>
        <taxon>Dikarya</taxon>
        <taxon>Ascomycota</taxon>
        <taxon>Pezizomycotina</taxon>
        <taxon>Dothideomycetes</taxon>
        <taxon>Pleosporomycetidae</taxon>
        <taxon>Pleosporales</taxon>
        <taxon>Pleosporineae</taxon>
        <taxon>Phaeosphaeriaceae</taxon>
        <taxon>Ophiobolus</taxon>
    </lineage>
</organism>
<dbReference type="OrthoDB" id="10050372at2759"/>
<evidence type="ECO:0000256" key="6">
    <source>
        <dbReference type="ARBA" id="ARBA00023328"/>
    </source>
</evidence>
<dbReference type="Pfam" id="PF09496">
    <property type="entry name" value="CENP-O"/>
    <property type="match status" value="1"/>
</dbReference>
<comment type="subcellular location">
    <subcellularLocation>
        <location evidence="2">Chromosome</location>
        <location evidence="2">Centromere</location>
    </subcellularLocation>
    <subcellularLocation>
        <location evidence="1">Nucleus</location>
    </subcellularLocation>
</comment>
<evidence type="ECO:0000256" key="3">
    <source>
        <dbReference type="ARBA" id="ARBA00007321"/>
    </source>
</evidence>
<accession>A0A6A6ZH64</accession>
<protein>
    <recommendedName>
        <fullName evidence="9">Cenp-O kinetochore centromere component</fullName>
    </recommendedName>
</protein>
<proteinExistence type="inferred from homology"/>
<gene>
    <name evidence="7" type="ORF">CC86DRAFT_374743</name>
</gene>
<evidence type="ECO:0000313" key="8">
    <source>
        <dbReference type="Proteomes" id="UP000799424"/>
    </source>
</evidence>
<evidence type="ECO:0000256" key="4">
    <source>
        <dbReference type="ARBA" id="ARBA00022454"/>
    </source>
</evidence>
<comment type="similarity">
    <text evidence="3">Belongs to the CENP-O/MCM21 family.</text>
</comment>
<evidence type="ECO:0008006" key="9">
    <source>
        <dbReference type="Google" id="ProtNLM"/>
    </source>
</evidence>